<reference evidence="1 2" key="1">
    <citation type="journal article" date="2018" name="J. Microbiol.">
        <title>Bacillus spongiae sp. nov., isolated from sponge of Jeju Island.</title>
        <authorList>
            <person name="Lee G.E."/>
            <person name="Im W.T."/>
            <person name="Park J.S."/>
        </authorList>
    </citation>
    <scope>NUCLEOTIDE SEQUENCE [LARGE SCALE GENOMIC DNA]</scope>
    <source>
        <strain evidence="1 2">135PIL107-10</strain>
    </source>
</reference>
<accession>A0ABU8HC03</accession>
<comment type="caution">
    <text evidence="1">The sequence shown here is derived from an EMBL/GenBank/DDBJ whole genome shotgun (WGS) entry which is preliminary data.</text>
</comment>
<dbReference type="RefSeq" id="WP_336586098.1">
    <property type="nucleotide sequence ID" value="NZ_JBBAXC010000004.1"/>
</dbReference>
<dbReference type="EMBL" id="JBBAXC010000004">
    <property type="protein sequence ID" value="MEI5906664.1"/>
    <property type="molecule type" value="Genomic_DNA"/>
</dbReference>
<gene>
    <name evidence="1" type="ORF">WAK64_06285</name>
</gene>
<keyword evidence="2" id="KW-1185">Reference proteome</keyword>
<name>A0ABU8HC03_9BACI</name>
<evidence type="ECO:0000313" key="2">
    <source>
        <dbReference type="Proteomes" id="UP001312865"/>
    </source>
</evidence>
<organism evidence="1 2">
    <name type="scientific">Bacillus spongiae</name>
    <dbReference type="NCBI Taxonomy" id="2683610"/>
    <lineage>
        <taxon>Bacteria</taxon>
        <taxon>Bacillati</taxon>
        <taxon>Bacillota</taxon>
        <taxon>Bacilli</taxon>
        <taxon>Bacillales</taxon>
        <taxon>Bacillaceae</taxon>
        <taxon>Bacillus</taxon>
    </lineage>
</organism>
<dbReference type="Proteomes" id="UP001312865">
    <property type="component" value="Unassembled WGS sequence"/>
</dbReference>
<protein>
    <submittedName>
        <fullName evidence="1">Uncharacterized protein</fullName>
    </submittedName>
</protein>
<sequence>MGDTFENHILWEAVMELNDVFIELHEFNKDSVGGLVKSNELRIYVISKGRQMDGLRQGSIRSTLIVDCIRERIREQCLN</sequence>
<evidence type="ECO:0000313" key="1">
    <source>
        <dbReference type="EMBL" id="MEI5906664.1"/>
    </source>
</evidence>
<proteinExistence type="predicted"/>